<dbReference type="PANTHER" id="PTHR45527:SF1">
    <property type="entry name" value="FATTY ACID SYNTHASE"/>
    <property type="match status" value="1"/>
</dbReference>
<dbReference type="SUPFAM" id="SSF52777">
    <property type="entry name" value="CoA-dependent acyltransferases"/>
    <property type="match status" value="12"/>
</dbReference>
<evidence type="ECO:0000256" key="7">
    <source>
        <dbReference type="ARBA" id="ARBA00067294"/>
    </source>
</evidence>
<evidence type="ECO:0000256" key="4">
    <source>
        <dbReference type="ARBA" id="ARBA00022598"/>
    </source>
</evidence>
<dbReference type="InterPro" id="IPR009081">
    <property type="entry name" value="PP-bd_ACP"/>
</dbReference>
<dbReference type="Pfam" id="PF00668">
    <property type="entry name" value="Condensation"/>
    <property type="match status" value="6"/>
</dbReference>
<keyword evidence="5" id="KW-0677">Repeat</keyword>
<dbReference type="SMART" id="SM00823">
    <property type="entry name" value="PKS_PP"/>
    <property type="match status" value="5"/>
</dbReference>
<evidence type="ECO:0000256" key="5">
    <source>
        <dbReference type="ARBA" id="ARBA00022737"/>
    </source>
</evidence>
<dbReference type="Gene3D" id="3.30.300.30">
    <property type="match status" value="3"/>
</dbReference>
<reference evidence="11 12" key="1">
    <citation type="journal article" date="2013" name="PLoS ONE">
        <title>Genomic and secretomic analyses reveal unique features of the lignocellulolytic enzyme system of Penicillium decumbens.</title>
        <authorList>
            <person name="Liu G."/>
            <person name="Zhang L."/>
            <person name="Wei X."/>
            <person name="Zou G."/>
            <person name="Qin Y."/>
            <person name="Ma L."/>
            <person name="Li J."/>
            <person name="Zheng H."/>
            <person name="Wang S."/>
            <person name="Wang C."/>
            <person name="Xun L."/>
            <person name="Zhao G.-P."/>
            <person name="Zhou Z."/>
            <person name="Qu Y."/>
        </authorList>
    </citation>
    <scope>NUCLEOTIDE SEQUENCE [LARGE SCALE GENOMIC DNA]</scope>
    <source>
        <strain evidence="12">114-2 / CGMCC 5302</strain>
    </source>
</reference>
<dbReference type="Pfam" id="PF00501">
    <property type="entry name" value="AMP-binding"/>
    <property type="match status" value="3"/>
</dbReference>
<dbReference type="PhylomeDB" id="S7ZEN1"/>
<dbReference type="FunFam" id="3.40.50.980:FF:000001">
    <property type="entry name" value="Non-ribosomal peptide synthetase"/>
    <property type="match status" value="2"/>
</dbReference>
<evidence type="ECO:0000256" key="6">
    <source>
        <dbReference type="ARBA" id="ARBA00029454"/>
    </source>
</evidence>
<dbReference type="PROSITE" id="PS00012">
    <property type="entry name" value="PHOSPHOPANTETHEINE"/>
    <property type="match status" value="4"/>
</dbReference>
<dbReference type="GO" id="GO:0016874">
    <property type="term" value="F:ligase activity"/>
    <property type="evidence" value="ECO:0007669"/>
    <property type="project" value="UniProtKB-KW"/>
</dbReference>
<feature type="domain" description="Carrier" evidence="10">
    <location>
        <begin position="3977"/>
        <end position="4050"/>
    </location>
</feature>
<dbReference type="GO" id="GO:0031177">
    <property type="term" value="F:phosphopantetheine binding"/>
    <property type="evidence" value="ECO:0007669"/>
    <property type="project" value="InterPro"/>
</dbReference>
<organism evidence="11 12">
    <name type="scientific">Penicillium oxalicum (strain 114-2 / CGMCC 5302)</name>
    <name type="common">Penicillium decumbens</name>
    <dbReference type="NCBI Taxonomy" id="933388"/>
    <lineage>
        <taxon>Eukaryota</taxon>
        <taxon>Fungi</taxon>
        <taxon>Dikarya</taxon>
        <taxon>Ascomycota</taxon>
        <taxon>Pezizomycotina</taxon>
        <taxon>Eurotiomycetes</taxon>
        <taxon>Eurotiomycetidae</taxon>
        <taxon>Eurotiales</taxon>
        <taxon>Aspergillaceae</taxon>
        <taxon>Penicillium</taxon>
    </lineage>
</organism>
<name>S7ZEN1_PENO1</name>
<dbReference type="HOGENOM" id="CLU_000092_2_0_1"/>
<dbReference type="InterPro" id="IPR020845">
    <property type="entry name" value="AMP-binding_CS"/>
</dbReference>
<sequence length="5092" mass="562967">MDRFTQFPAIQGQTTTGDSGLACMRRTWPSDTAALPLEVLAHAWAALLQAYATEEAPVFLLNGRPVKVNAAARSIHPATLDPIEFSAEHTAVHVDDESERVSSGQQMGDLKSRLSPSELCTLTWHFDRNTQTSTLQATAGMDSQYIQQLGYQLEHMVRDRAALSDMALEWPSPVDQSPPTDMRLSIANPSPKNLPGPQLLHELALSNTTTEHDAIEFMTADGTVRHLSYRALDQASTRLAATIEAAATARAGERRKLVVPVLLPQSLELYITQLAILKAGGAFCPLTIDAPSDRVEFILQDVAASVVVTQNALATRIPEDSSVAVITVDELERHLDNHEHDDTETTTPEHAYTISPTDLAYVMYTSGSTGRPKGVGISHLAATQSLLAHNDLIPHFARFLQFASPTFDVSVFEIFFPLFRGATLVGCDREQMLLDISHVLTTMRVDAAELTPTVAGELLRTRAAAPSLRVLLTIGEMLTRHVVDEFASSPSGTDGILHGMYGPTEAAIHCTAATQFRSDDRVNLIGRAFSTVSAFIMSMNSEDEKGASARKLEPLPLGQIGELVVGGPQLADGYINRPEENAKAFIESPVYGRLYRTGDKARMLPSGDIECFGRISSGQVKLRGQRIELGEIEHAICQAPGARSAVAIVSNGSLAAFVLVTGTETTERTLRDVCRQWLPRFMVPGEFILVDQFPQLPSGKIDRKLLEAEFKRHRSNAQAAEEYQFRDETEETIASCVAGVMGRQLSSAESLSAAGLDSLSAIRLASHLLDVGVRLDVARLLEADSVSGIWTLVKEAETTSPDEDSRAGLQLIQQLVADAGTARVEALGLSSKVEAIDICSHIQQAMIMETTRHEKAYCNWVELELLSEAKISTVQAAISKLLERTPILRSGFVEIGLKDQSYARITYQATQLDIVQECRNFEYDVPLLTGNDLLHPLKFQFKEAEGGSRLLVHLHHALYDGWSWQLILKDFAHLLSGEEIEPRPEYSVVSEFFTEYRLGQSHTDSLTFWRDKLQGLPVAPFPNFNGSSEIPTGTRETSRDMQISTQRLAEVSQNLRISRQTIFQAAYCYLLSTYVGSEDVTFGTVFSGRTLPVKGIENVLGPCIRTLPTRMALDKMQNAADLLLAIQNMNHRCLEHGSVSLQDIKKTSEIDPQSSLFDTAFVWQETMWSGKEYQDIFKEVNQAEFLEFALLLEIEPRESHIHAKITFQQSILSQQQAEILLEQIDAVVAIFLDDSSLAIGEIGHRLPQTALSIVEVGDRMDEEVSRILSTDAHVEPSLPAVQFLRSLGSEDSSIDTITYEQLEAQSNSFAEHLHQHGVKEDDLIALVLNHSVQSYIALLAVAKLGAGLVSLPWQNAFDHFGSRLSALDVGFFVTDSPNPDFSVPESTQGISVLEGIELSDVKPRQIHNSFRLLCIDPSTKEYVTFSSKNLSSCINAFEASDSLVHGSRLLCTQNASSSLPLIATFLTWSAGATLCATPNQLIASDPQKVISAMDITHLYTTPVLASRLDSSSLLTVKDLHLFGEPFTAKAHLKWPGKKVSAGIFNSTTTSILLSIYSTDKNFDTGYNCPIFAGYCTDPVEVDTATPRIVLGRPTKNTSVLVIANRTDAQILPRGAVGLLCFGGNQLGTSSSGKGIEDTQCGRLYRTQDLGRILPDGSVEILGQPATFSRINHTVLSSKHVRDCATLIMDLSESHQQQLVTVWVPSTAANSDEDLEEISQEIWRDLLSKLRSSELPSYVIPVPEISMTPDFFTDHASVSKLVRDLGFEDLQKYTALRGENDNGEILSETEKLIVTAISKVLDLDESIVGRHTSFYKLGLDSLSAIAFSRQLEGSGIGRLPVSTILRHSSVAQLADVTPTTVQMKTTEQTKGVERASSMFDKDFVSEVKTEVGSEVSSVQGVYPCTPLQEAMLAAESGSGAAYFNHLLLRVQVETDTMKEAWKQMVQRHEVLRTCFRQTNQRRFAYAQVVLDTAILPWTVIQTEPGRFDLEVEARKSDFEARSPVDGKLPYALTVFEDLVSESRHLLLSIHHALYDGEGIAQLLGEVQNLLAGEGLAGVTPFHHFIEYMVSVDAEASDQFWDRYLSGVSPTLLSTGQKRLTRDMSDLQASQQINGQMIQSLQAFKDLCKDLSVTPLNVFHAAWARLLALQSGSSDVCFGNVFSCRTVPLKGADKIVGPCFNTLPMRVKLSKSSTNKDVMKLSQRHNSDILPHQLSALRHIQKRALSGTSRLFDTLVIFQSKSTSLDPHYWEILKDEGNMGFPLICEVIPDEENDLLQVCLHFQESHASREEAEIIAKDLIALVEQMTQYPSAHVWDERVMSADLSHLFEKETSIAQINETGTKPSSSRAWSEEEQTLCAMICEFAGVEVKAVTLGTTIFQLGLDSINAVQISGKLRKMGYTVSAGDILEAASVEKIATLLSKGNSQTEEPVYDFSAFEHKHIQSVCKQLGVSLNTVQSLRPCTPVQCGMLALFSNTQGNMYYNKMALNSSTPLDKARLREAWTKTMARHEMLRTGFVQLHDHAHPFAMITYRAGIDLPWQETQNSLSASQEQAVLQNLHRPPWKILIDQCGSVTTVHFSALHALYDAQSLQSIFADVLAAYDGKPFAELAPLSDTLGPILIASEKQSEHSQEFWQGLAADFKSVKFPDLHPTRITEKFLVIRSARCSRPLPELESACRDAGVTLQAAGQAAWGRLLAAITGEQNVTFGTVLSGRNLSHTAQDAVFPCLVTVPSLIDTNCTNRELLKLTLKRNASLTKHQFTPLGKIQKWLGSDEPLFDTLFVYQKFAKQTATTSINWEYPVSIELVPNTNQLEIRISCRSDLVPAEQADLMLSQFDKILEHTIFSPDAFASDYLPLGDQLLSVTPAKEVKIPSQVSLLHQFVEESARECPERPAFEFAFGPNADSLQKKCWSYKEFNEDGNRVAHFLQGKGVVPGMIIGVCFDKCPEASLAILGILKAGCAYLAIDPSAPISRKQFILEDSSTAILLCNQSRMPELEELADVEVHALDEPGKFQQYTGETPSLAREISPEDTCYCLYTSGTTGTPKGCEITHDNAVQAMLAFQRLFSPHWDETSRWLQFASFHFDVSVLEQYWSWSVGICVTSCPRDLLFEDLPGTIQKLGITHIDLTPSLARLVHPEDVPSLCRGVFITGGEQLKQEILDAWGQHGVIYNGYGPTEVTIGCTMLPRMRANDKPSNIGPQFDNVGSYVFQPGTCVPVLRGGIGELCVSGPLVGKGYLNRAELTKERFQTLPDNGDRVYRTGDLVRILHDGSFQFLGRIDDQVKLRGQRLEIGEINEVIKQATPELNDVATLVVKHPKQSKDQLVTFITTTDVVKKSRDVEVRYLEEDRNILSAIKAACHSRLPGYMVPTHIIPMTKFPLSANNKAEMKVLKSMYQELSLENLQKLSSMAVEQSANTEHEKRIISILADFTDSPAESISPWSSIFEVGLDSISVISFARSLRESGFPHAQASIIMKHPTITGMSKAFEQPTVVSTSQENLQMSAKYGIEAFAHKHAYSVIESIGANEGDVERIAPCTPLQEGIIYHFMSSPEPLYCSSFTFSLHEKVDLNALRDAWRQAHDRVQMLRARFVPTPDGYAQVVLKKDELQWFEEKATSSVSAEKLRQERFKGWTSRLEGLSGQLWEIGLIRSSEESIMCLNIFHALYDGNSLELLLDLVARIYFSQQRFSQDPPQFLDVLHLGPLCKSPAEEIFWKQHLKNGQSRPLPKLNEGDGQHTSLVQKFKITTTEPLDHLRKSLNVTEQAILHACWLLTLHQQYAFIPPIGMIASGRTSDTADLSNVIGPLFNTIPSNVQLHGLQSWSEVARKCHDYQVSSMPFQHTALRRIMKWLGKSPDESLFDTLFVFQRDGPTSENSSKSLWAPLNSDASHEYPLAFEIVRHGDESLELTLAVKENYVSVDMAEQLLSNYQRILTEFAQNPDHELPYINGSAEDRNAQKLESASLLNHVNGTNTSAESSFEWSDQATTIREIIAALAEVDVQSIDENTSIFEVGLDSIDAIKLSSRLAKSGIKLTVSVIMRYRTVKGMVSQLDEAIPGQEAKSLSVLHRMEDTLTKFLQREGLMPNTACRVLPATPIQEAMIAEMTASDYHHYYNHDILQIESHVDIMQLQNAWATVVKRHPILRTSFVEVWDPQISTSYAQVIHDESALDFRVVPLNGEPVESVVELQRKRATTELAGHPLLSLTVALDGDARYLILSISHALYDGWSINLLHGDVLRSYTGKDCARPSSDAILEQILTSSGDRALRFWKATLSNCVPVSFPRQKYSEAGSDVVHRAERALSVPFSKAELFCKRHGITMQALLVSCWAVVLSTYVEALDVVFGLVLSGRNAADTEEIMFPTMNTVAMRVILHGSRIELIKYVQETLLEISEYQHFPLRRARPDAQSWNLFDTLFIYQKRPSVAEADTLQLYQSTGGSSGVEYPVCAEVEGDGANLIARVACRGDVLGDQDTEVLLDRMTDALLFIIDEPDSATIQFAGDAMNVLGLPVQQKQSENAADSPQPGQLPSGHREWTTTELKIRSVLSTVSGVPEDSIGKEANIFELGLDSISAIKVVALLKKQSVKLVVSDMLKAGTIEKMAATVNQNQATISQNEITKALNESINEVDLNLLLAQYRIDPQEVGTAMQVTAGQSYFLSMHSLNPDVFYAKFYYLASSNFNLGALNSAWSKLISETPILRTAFLATGLSPLPFIQIVLKSARNVPIWHDNLSHAISIEHSCGSPPVALHVSQTSRGVALMLHIHHALYDAVSLPLMVDRLAQLCSATGPTAQREHDLSHLIAFQHIHSPVSDRRQFWQKYLGQAQPSDAEINTAAEFGAIRHDYQPGLVSDMSRLERAAKRQGLSIQSIFLALYARVHCHVLVADRVDEPSAAKQLVVGLYLANRSFGMDGLSELMAPTVNIVPLRLDDKMSSDSQTLFAVARKIQEDINEISSVEHAGVSLTEIAEWTGVRISTCINFLRLPDFNDSKVDDASDAVIFRSIPAEELDAIYSSGSSDCSAQFNGDRVASDSGQATEPNASLAALKEVFLPTIDIEAAIRDDRLDFGVFAPDARLDRHRASKLIERMKHEMTSLIKACEVS</sequence>
<protein>
    <recommendedName>
        <fullName evidence="7">Nonribosomal peptide synthetase sidC</fullName>
    </recommendedName>
    <alternativeName>
        <fullName evidence="8">Siderophore peptide synthetase C</fullName>
    </alternativeName>
</protein>
<feature type="domain" description="Carrier" evidence="10">
    <location>
        <begin position="2346"/>
        <end position="2422"/>
    </location>
</feature>
<dbReference type="PROSITE" id="PS50075">
    <property type="entry name" value="CARRIER"/>
    <property type="match status" value="6"/>
</dbReference>
<dbReference type="InterPro" id="IPR023213">
    <property type="entry name" value="CAT-like_dom_sf"/>
</dbReference>
<comment type="similarity">
    <text evidence="6">Belongs to the NRP synthetase family.</text>
</comment>
<evidence type="ECO:0000256" key="3">
    <source>
        <dbReference type="ARBA" id="ARBA00022553"/>
    </source>
</evidence>
<evidence type="ECO:0000313" key="11">
    <source>
        <dbReference type="EMBL" id="EPS29125.1"/>
    </source>
</evidence>
<keyword evidence="12" id="KW-1185">Reference proteome</keyword>
<dbReference type="InterPro" id="IPR045851">
    <property type="entry name" value="AMP-bd_C_sf"/>
</dbReference>
<dbReference type="InterPro" id="IPR001242">
    <property type="entry name" value="Condensation_dom"/>
</dbReference>
<evidence type="ECO:0000259" key="10">
    <source>
        <dbReference type="PROSITE" id="PS50075"/>
    </source>
</evidence>
<feature type="region of interest" description="Disordered" evidence="9">
    <location>
        <begin position="4506"/>
        <end position="4526"/>
    </location>
</feature>
<feature type="domain" description="Carrier" evidence="10">
    <location>
        <begin position="724"/>
        <end position="797"/>
    </location>
</feature>
<dbReference type="NCBIfam" id="TIGR01733">
    <property type="entry name" value="AA-adenyl-dom"/>
    <property type="match status" value="2"/>
</dbReference>
<dbReference type="InterPro" id="IPR020806">
    <property type="entry name" value="PKS_PP-bd"/>
</dbReference>
<dbReference type="InterPro" id="IPR036736">
    <property type="entry name" value="ACP-like_sf"/>
</dbReference>
<accession>S7ZEN1</accession>
<dbReference type="STRING" id="933388.S7ZEN1"/>
<feature type="compositionally biased region" description="Polar residues" evidence="9">
    <location>
        <begin position="4506"/>
        <end position="4519"/>
    </location>
</feature>
<feature type="domain" description="Carrier" evidence="10">
    <location>
        <begin position="3411"/>
        <end position="3488"/>
    </location>
</feature>
<dbReference type="Gene3D" id="3.30.559.30">
    <property type="entry name" value="Nonribosomal peptide synthetase, condensation domain"/>
    <property type="match status" value="6"/>
</dbReference>
<dbReference type="Gene3D" id="3.40.50.12780">
    <property type="entry name" value="N-terminal domain of ligase-like"/>
    <property type="match status" value="3"/>
</dbReference>
<comment type="pathway">
    <text evidence="1">Siderophore biosynthesis.</text>
</comment>
<dbReference type="SUPFAM" id="SSF47336">
    <property type="entry name" value="ACP-like"/>
    <property type="match status" value="6"/>
</dbReference>
<evidence type="ECO:0000313" key="12">
    <source>
        <dbReference type="Proteomes" id="UP000019376"/>
    </source>
</evidence>
<keyword evidence="4" id="KW-0436">Ligase</keyword>
<evidence type="ECO:0000256" key="8">
    <source>
        <dbReference type="ARBA" id="ARBA00078302"/>
    </source>
</evidence>
<dbReference type="Gene3D" id="1.10.1200.10">
    <property type="entry name" value="ACP-like"/>
    <property type="match status" value="6"/>
</dbReference>
<dbReference type="PROSITE" id="PS00455">
    <property type="entry name" value="AMP_BINDING"/>
    <property type="match status" value="1"/>
</dbReference>
<dbReference type="GO" id="GO:0010106">
    <property type="term" value="P:cellular response to iron ion starvation"/>
    <property type="evidence" value="ECO:0007669"/>
    <property type="project" value="UniProtKB-ARBA"/>
</dbReference>
<evidence type="ECO:0000256" key="1">
    <source>
        <dbReference type="ARBA" id="ARBA00004924"/>
    </source>
</evidence>
<dbReference type="CDD" id="cd05918">
    <property type="entry name" value="A_NRPS_SidN3_like"/>
    <property type="match status" value="2"/>
</dbReference>
<dbReference type="Pfam" id="PF00550">
    <property type="entry name" value="PP-binding"/>
    <property type="match status" value="6"/>
</dbReference>
<dbReference type="Proteomes" id="UP000019376">
    <property type="component" value="Unassembled WGS sequence"/>
</dbReference>
<dbReference type="OrthoDB" id="416786at2759"/>
<evidence type="ECO:0000256" key="2">
    <source>
        <dbReference type="ARBA" id="ARBA00022450"/>
    </source>
</evidence>
<evidence type="ECO:0000256" key="9">
    <source>
        <dbReference type="SAM" id="MobiDB-lite"/>
    </source>
</evidence>
<keyword evidence="3" id="KW-0597">Phosphoprotein</keyword>
<keyword evidence="2" id="KW-0596">Phosphopantetheine</keyword>
<dbReference type="InterPro" id="IPR006162">
    <property type="entry name" value="Ppantetheine_attach_site"/>
</dbReference>
<proteinExistence type="inferred from homology"/>
<dbReference type="eggNOG" id="KOG1178">
    <property type="taxonomic scope" value="Eukaryota"/>
</dbReference>
<dbReference type="Gene3D" id="3.30.559.10">
    <property type="entry name" value="Chloramphenicol acetyltransferase-like domain"/>
    <property type="match status" value="6"/>
</dbReference>
<dbReference type="PANTHER" id="PTHR45527">
    <property type="entry name" value="NONRIBOSOMAL PEPTIDE SYNTHETASE"/>
    <property type="match status" value="1"/>
</dbReference>
<dbReference type="EMBL" id="KB644411">
    <property type="protein sequence ID" value="EPS29125.1"/>
    <property type="molecule type" value="Genomic_DNA"/>
</dbReference>
<feature type="domain" description="Carrier" evidence="10">
    <location>
        <begin position="4528"/>
        <end position="4601"/>
    </location>
</feature>
<feature type="domain" description="Carrier" evidence="10">
    <location>
        <begin position="1783"/>
        <end position="1860"/>
    </location>
</feature>
<dbReference type="SUPFAM" id="SSF56801">
    <property type="entry name" value="Acetyl-CoA synthetase-like"/>
    <property type="match status" value="3"/>
</dbReference>
<dbReference type="InterPro" id="IPR010071">
    <property type="entry name" value="AA_adenyl_dom"/>
</dbReference>
<dbReference type="InterPro" id="IPR000873">
    <property type="entry name" value="AMP-dep_synth/lig_dom"/>
</dbReference>
<dbReference type="GO" id="GO:0031169">
    <property type="term" value="P:ferrichrome biosynthetic process"/>
    <property type="evidence" value="ECO:0007669"/>
    <property type="project" value="UniProtKB-ARBA"/>
</dbReference>
<gene>
    <name evidence="11" type="ORF">PDE_04074</name>
</gene>
<dbReference type="GO" id="GO:0043041">
    <property type="term" value="P:amino acid activation for nonribosomal peptide biosynthetic process"/>
    <property type="evidence" value="ECO:0007669"/>
    <property type="project" value="TreeGrafter"/>
</dbReference>
<dbReference type="GO" id="GO:0005737">
    <property type="term" value="C:cytoplasm"/>
    <property type="evidence" value="ECO:0007669"/>
    <property type="project" value="TreeGrafter"/>
</dbReference>
<dbReference type="FunFam" id="3.30.300.30:FF:000033">
    <property type="entry name" value="Nonribosomal siderophore peptide synthase SidC"/>
    <property type="match status" value="1"/>
</dbReference>
<dbReference type="FunFam" id="3.40.50.12780:FF:000024">
    <property type="entry name" value="Nonribosomal siderophore peptide synthase SidC"/>
    <property type="match status" value="1"/>
</dbReference>
<dbReference type="InterPro" id="IPR042099">
    <property type="entry name" value="ANL_N_sf"/>
</dbReference>
<dbReference type="CDD" id="cd19542">
    <property type="entry name" value="CT_NRPS-like"/>
    <property type="match status" value="4"/>
</dbReference>